<evidence type="ECO:0000313" key="13">
    <source>
        <dbReference type="Proteomes" id="UP000014500"/>
    </source>
</evidence>
<dbReference type="GO" id="GO:0000981">
    <property type="term" value="F:DNA-binding transcription factor activity, RNA polymerase II-specific"/>
    <property type="evidence" value="ECO:0007669"/>
    <property type="project" value="UniProtKB-ARBA"/>
</dbReference>
<evidence type="ECO:0000256" key="1">
    <source>
        <dbReference type="ARBA" id="ARBA00004123"/>
    </source>
</evidence>
<keyword evidence="5" id="KW-0862">Zinc</keyword>
<evidence type="ECO:0000256" key="10">
    <source>
        <dbReference type="PROSITE-ProRule" id="PRU00042"/>
    </source>
</evidence>
<reference evidence="13" key="1">
    <citation type="submission" date="2011-05" db="EMBL/GenBank/DDBJ databases">
        <authorList>
            <person name="Richards S.R."/>
            <person name="Qu J."/>
            <person name="Jiang H."/>
            <person name="Jhangiani S.N."/>
            <person name="Agravi P."/>
            <person name="Goodspeed R."/>
            <person name="Gross S."/>
            <person name="Mandapat C."/>
            <person name="Jackson L."/>
            <person name="Mathew T."/>
            <person name="Pu L."/>
            <person name="Thornton R."/>
            <person name="Saada N."/>
            <person name="Wilczek-Boney K.B."/>
            <person name="Lee S."/>
            <person name="Kovar C."/>
            <person name="Wu Y."/>
            <person name="Scherer S.E."/>
            <person name="Worley K.C."/>
            <person name="Muzny D.M."/>
            <person name="Gibbs R."/>
        </authorList>
    </citation>
    <scope>NUCLEOTIDE SEQUENCE</scope>
    <source>
        <strain evidence="13">Brora</strain>
    </source>
</reference>
<protein>
    <recommendedName>
        <fullName evidence="11">C2H2-type domain-containing protein</fullName>
    </recommendedName>
</protein>
<evidence type="ECO:0000256" key="5">
    <source>
        <dbReference type="ARBA" id="ARBA00022833"/>
    </source>
</evidence>
<keyword evidence="6" id="KW-0805">Transcription regulation</keyword>
<dbReference type="AlphaFoldDB" id="T1IWM7"/>
<dbReference type="GO" id="GO:0005634">
    <property type="term" value="C:nucleus"/>
    <property type="evidence" value="ECO:0007669"/>
    <property type="project" value="UniProtKB-SubCell"/>
</dbReference>
<dbReference type="SMART" id="SM00355">
    <property type="entry name" value="ZnF_C2H2"/>
    <property type="match status" value="5"/>
</dbReference>
<organism evidence="12 13">
    <name type="scientific">Strigamia maritima</name>
    <name type="common">European centipede</name>
    <name type="synonym">Geophilus maritimus</name>
    <dbReference type="NCBI Taxonomy" id="126957"/>
    <lineage>
        <taxon>Eukaryota</taxon>
        <taxon>Metazoa</taxon>
        <taxon>Ecdysozoa</taxon>
        <taxon>Arthropoda</taxon>
        <taxon>Myriapoda</taxon>
        <taxon>Chilopoda</taxon>
        <taxon>Pleurostigmophora</taxon>
        <taxon>Geophilomorpha</taxon>
        <taxon>Linotaeniidae</taxon>
        <taxon>Strigamia</taxon>
    </lineage>
</organism>
<dbReference type="SUPFAM" id="SSF57667">
    <property type="entry name" value="beta-beta-alpha zinc fingers"/>
    <property type="match status" value="3"/>
</dbReference>
<feature type="domain" description="C2H2-type" evidence="11">
    <location>
        <begin position="199"/>
        <end position="227"/>
    </location>
</feature>
<dbReference type="PROSITE" id="PS00028">
    <property type="entry name" value="ZINC_FINGER_C2H2_1"/>
    <property type="match status" value="5"/>
</dbReference>
<sequence>MESSAESGVGQSALPLTTSGAGSAFHVVIPRMLRLKENSILPPSTSDVSTSSLSTTSATRSFPPFLWSEPPLLWRPSWVMLHPPPPALTPAFHWGSQQRGLTKEHNLLPTRTPSFGTDLFGRPFCGGLCAPWHLWRTWQTFPNATLPGCLLDSPRATLTEHTDSLASLKSSTSTADTVKEVSASLVNGVPRFPTPVAAFACSACGKPFGTPHALELHVRRTHLNEHAFLGKEAGSVGVTQTNDERNFTCRLCGKSFKRSSTLSTHLLIHSDTRPYPCQYCGKRFHQKSDMKKHTYIHTGEKPYKCAVCGKAFSQSSNLITHTRKHTGYKPFKCELCGRSFQRKVDLRRHREAQHVATQIPVA</sequence>
<evidence type="ECO:0000256" key="8">
    <source>
        <dbReference type="ARBA" id="ARBA00023163"/>
    </source>
</evidence>
<dbReference type="GO" id="GO:0008270">
    <property type="term" value="F:zinc ion binding"/>
    <property type="evidence" value="ECO:0007669"/>
    <property type="project" value="UniProtKB-KW"/>
</dbReference>
<reference evidence="12" key="2">
    <citation type="submission" date="2015-02" db="UniProtKB">
        <authorList>
            <consortium name="EnsemblMetazoa"/>
        </authorList>
    </citation>
    <scope>IDENTIFICATION</scope>
</reference>
<dbReference type="FunFam" id="3.30.160.60:FF:000208">
    <property type="entry name" value="zinc finger protein Gfi-1b"/>
    <property type="match status" value="1"/>
</dbReference>
<dbReference type="Proteomes" id="UP000014500">
    <property type="component" value="Unassembled WGS sequence"/>
</dbReference>
<evidence type="ECO:0000256" key="9">
    <source>
        <dbReference type="ARBA" id="ARBA00023242"/>
    </source>
</evidence>
<name>T1IWM7_STRMM</name>
<dbReference type="InterPro" id="IPR036236">
    <property type="entry name" value="Znf_C2H2_sf"/>
</dbReference>
<dbReference type="EnsemblMetazoa" id="SMAR005599-RA">
    <property type="protein sequence ID" value="SMAR005599-PA"/>
    <property type="gene ID" value="SMAR005599"/>
</dbReference>
<keyword evidence="3" id="KW-0677">Repeat</keyword>
<feature type="domain" description="C2H2-type" evidence="11">
    <location>
        <begin position="303"/>
        <end position="330"/>
    </location>
</feature>
<accession>T1IWM7</accession>
<keyword evidence="7" id="KW-0238">DNA-binding</keyword>
<keyword evidence="13" id="KW-1185">Reference proteome</keyword>
<dbReference type="FunFam" id="3.30.160.60:FF:000245">
    <property type="entry name" value="zinc finger protein Gfi-1"/>
    <property type="match status" value="1"/>
</dbReference>
<dbReference type="GO" id="GO:0000122">
    <property type="term" value="P:negative regulation of transcription by RNA polymerase II"/>
    <property type="evidence" value="ECO:0007669"/>
    <property type="project" value="UniProtKB-ARBA"/>
</dbReference>
<dbReference type="HOGENOM" id="CLU_765767_0_0_1"/>
<comment type="subcellular location">
    <subcellularLocation>
        <location evidence="1">Nucleus</location>
    </subcellularLocation>
</comment>
<dbReference type="FunFam" id="3.30.160.60:FF:000148">
    <property type="entry name" value="zinc finger protein Gfi-1"/>
    <property type="match status" value="1"/>
</dbReference>
<keyword evidence="8" id="KW-0804">Transcription</keyword>
<evidence type="ECO:0000256" key="7">
    <source>
        <dbReference type="ARBA" id="ARBA00023125"/>
    </source>
</evidence>
<dbReference type="OMA" id="CAPWHLW"/>
<keyword evidence="2" id="KW-0479">Metal-binding</keyword>
<evidence type="ECO:0000313" key="12">
    <source>
        <dbReference type="EnsemblMetazoa" id="SMAR005599-PA"/>
    </source>
</evidence>
<dbReference type="GO" id="GO:0003677">
    <property type="term" value="F:DNA binding"/>
    <property type="evidence" value="ECO:0007669"/>
    <property type="project" value="UniProtKB-KW"/>
</dbReference>
<evidence type="ECO:0000256" key="2">
    <source>
        <dbReference type="ARBA" id="ARBA00022723"/>
    </source>
</evidence>
<proteinExistence type="predicted"/>
<feature type="domain" description="C2H2-type" evidence="11">
    <location>
        <begin position="275"/>
        <end position="302"/>
    </location>
</feature>
<evidence type="ECO:0000259" key="11">
    <source>
        <dbReference type="PROSITE" id="PS50157"/>
    </source>
</evidence>
<dbReference type="PANTHER" id="PTHR16515">
    <property type="entry name" value="PR DOMAIN ZINC FINGER PROTEIN"/>
    <property type="match status" value="1"/>
</dbReference>
<dbReference type="FunFam" id="3.30.160.60:FF:000432">
    <property type="entry name" value="zinc finger protein Gfi-1b isoform X1"/>
    <property type="match status" value="1"/>
</dbReference>
<dbReference type="STRING" id="126957.T1IWM7"/>
<dbReference type="InterPro" id="IPR050331">
    <property type="entry name" value="Zinc_finger"/>
</dbReference>
<dbReference type="PhylomeDB" id="T1IWM7"/>
<evidence type="ECO:0000256" key="6">
    <source>
        <dbReference type="ARBA" id="ARBA00023015"/>
    </source>
</evidence>
<dbReference type="PANTHER" id="PTHR16515:SF54">
    <property type="entry name" value="GROWTH FACTOR-INDEPENDENT 1B TRANSCRIPTION REPRESSOR"/>
    <property type="match status" value="1"/>
</dbReference>
<keyword evidence="9" id="KW-0539">Nucleus</keyword>
<evidence type="ECO:0000256" key="3">
    <source>
        <dbReference type="ARBA" id="ARBA00022737"/>
    </source>
</evidence>
<keyword evidence="4 10" id="KW-0863">Zinc-finger</keyword>
<feature type="domain" description="C2H2-type" evidence="11">
    <location>
        <begin position="247"/>
        <end position="274"/>
    </location>
</feature>
<dbReference type="InterPro" id="IPR013087">
    <property type="entry name" value="Znf_C2H2_type"/>
</dbReference>
<dbReference type="Pfam" id="PF00096">
    <property type="entry name" value="zf-C2H2"/>
    <property type="match status" value="5"/>
</dbReference>
<feature type="domain" description="C2H2-type" evidence="11">
    <location>
        <begin position="331"/>
        <end position="359"/>
    </location>
</feature>
<evidence type="ECO:0000256" key="4">
    <source>
        <dbReference type="ARBA" id="ARBA00022771"/>
    </source>
</evidence>
<dbReference type="Gene3D" id="3.30.160.60">
    <property type="entry name" value="Classic Zinc Finger"/>
    <property type="match status" value="4"/>
</dbReference>
<dbReference type="PROSITE" id="PS50157">
    <property type="entry name" value="ZINC_FINGER_C2H2_2"/>
    <property type="match status" value="5"/>
</dbReference>
<dbReference type="eggNOG" id="KOG1721">
    <property type="taxonomic scope" value="Eukaryota"/>
</dbReference>
<dbReference type="EMBL" id="JH431624">
    <property type="status" value="NOT_ANNOTATED_CDS"/>
    <property type="molecule type" value="Genomic_DNA"/>
</dbReference>